<keyword evidence="7" id="KW-1185">Reference proteome</keyword>
<keyword evidence="4" id="KW-0408">Iron</keyword>
<dbReference type="PANTHER" id="PTHR37164:SF1">
    <property type="entry name" value="BACTERIOHEMERYTHRIN"/>
    <property type="match status" value="1"/>
</dbReference>
<comment type="similarity">
    <text evidence="1">Belongs to the hemerythrin family.</text>
</comment>
<protein>
    <submittedName>
        <fullName evidence="6">Hemerythrin family protein</fullName>
    </submittedName>
</protein>
<keyword evidence="3" id="KW-0479">Metal-binding</keyword>
<dbReference type="Gene3D" id="1.20.120.50">
    <property type="entry name" value="Hemerythrin-like"/>
    <property type="match status" value="1"/>
</dbReference>
<feature type="domain" description="Hemerythrin-like" evidence="5">
    <location>
        <begin position="14"/>
        <end position="129"/>
    </location>
</feature>
<evidence type="ECO:0000313" key="6">
    <source>
        <dbReference type="EMBL" id="ACM18855.1"/>
    </source>
</evidence>
<name>B9LZP1_GEODF</name>
<dbReference type="STRING" id="316067.Geob_0486"/>
<evidence type="ECO:0000256" key="1">
    <source>
        <dbReference type="ARBA" id="ARBA00010587"/>
    </source>
</evidence>
<dbReference type="EMBL" id="CP001390">
    <property type="protein sequence ID" value="ACM18855.1"/>
    <property type="molecule type" value="Genomic_DNA"/>
</dbReference>
<reference evidence="6 7" key="1">
    <citation type="submission" date="2009-01" db="EMBL/GenBank/DDBJ databases">
        <title>Complete sequence of Geobacter sp. FRC-32.</title>
        <authorList>
            <consortium name="US DOE Joint Genome Institute"/>
            <person name="Lucas S."/>
            <person name="Copeland A."/>
            <person name="Lapidus A."/>
            <person name="Glavina del Rio T."/>
            <person name="Dalin E."/>
            <person name="Tice H."/>
            <person name="Bruce D."/>
            <person name="Goodwin L."/>
            <person name="Pitluck S."/>
            <person name="Saunders E."/>
            <person name="Brettin T."/>
            <person name="Detter J.C."/>
            <person name="Han C."/>
            <person name="Larimer F."/>
            <person name="Land M."/>
            <person name="Hauser L."/>
            <person name="Kyrpides N."/>
            <person name="Ovchinnikova G."/>
            <person name="Kostka J."/>
            <person name="Richardson P."/>
        </authorList>
    </citation>
    <scope>NUCLEOTIDE SEQUENCE [LARGE SCALE GENOMIC DNA]</scope>
    <source>
        <strain evidence="7">DSM 22248 / JCM 15807 / FRC-32</strain>
    </source>
</reference>
<dbReference type="AlphaFoldDB" id="B9LZP1"/>
<gene>
    <name evidence="6" type="ordered locus">Geob_0486</name>
</gene>
<dbReference type="Pfam" id="PF01814">
    <property type="entry name" value="Hemerythrin"/>
    <property type="match status" value="1"/>
</dbReference>
<dbReference type="InterPro" id="IPR016131">
    <property type="entry name" value="Haemerythrin_Fe_BS"/>
</dbReference>
<dbReference type="OrthoDB" id="9774644at2"/>
<dbReference type="NCBIfam" id="TIGR02481">
    <property type="entry name" value="hemeryth_dom"/>
    <property type="match status" value="1"/>
</dbReference>
<dbReference type="GO" id="GO:0046872">
    <property type="term" value="F:metal ion binding"/>
    <property type="evidence" value="ECO:0007669"/>
    <property type="project" value="UniProtKB-KW"/>
</dbReference>
<evidence type="ECO:0000256" key="2">
    <source>
        <dbReference type="ARBA" id="ARBA00022621"/>
    </source>
</evidence>
<evidence type="ECO:0000256" key="3">
    <source>
        <dbReference type="ARBA" id="ARBA00022723"/>
    </source>
</evidence>
<dbReference type="RefSeq" id="WP_012645584.1">
    <property type="nucleotide sequence ID" value="NC_011979.1"/>
</dbReference>
<dbReference type="Proteomes" id="UP000007721">
    <property type="component" value="Chromosome"/>
</dbReference>
<dbReference type="InterPro" id="IPR012312">
    <property type="entry name" value="Hemerythrin-like"/>
</dbReference>
<dbReference type="eggNOG" id="COG2703">
    <property type="taxonomic scope" value="Bacteria"/>
</dbReference>
<dbReference type="KEGG" id="geo:Geob_0486"/>
<proteinExistence type="inferred from homology"/>
<dbReference type="InterPro" id="IPR050669">
    <property type="entry name" value="Hemerythrin"/>
</dbReference>
<sequence length="135" mass="15559">MSLITWNQSLSVNVKQFDEQHKKLIDLINKLHDAMKAGKGKDVLGEILQSLVDYTKQHFAAEEALLQKHGYGDYEKHKKEHNLLVMQVADIQKKLKEGSPVLTQTVMTFLKDWLSNHIQREDQKYGPFLNDKGLS</sequence>
<evidence type="ECO:0000313" key="7">
    <source>
        <dbReference type="Proteomes" id="UP000007721"/>
    </source>
</evidence>
<dbReference type="GO" id="GO:0005344">
    <property type="term" value="F:oxygen carrier activity"/>
    <property type="evidence" value="ECO:0007669"/>
    <property type="project" value="UniProtKB-KW"/>
</dbReference>
<organism evidence="6 7">
    <name type="scientific">Geotalea daltonii (strain DSM 22248 / JCM 15807 / FRC-32)</name>
    <name type="common">Geobacter daltonii</name>
    <dbReference type="NCBI Taxonomy" id="316067"/>
    <lineage>
        <taxon>Bacteria</taxon>
        <taxon>Pseudomonadati</taxon>
        <taxon>Thermodesulfobacteriota</taxon>
        <taxon>Desulfuromonadia</taxon>
        <taxon>Geobacterales</taxon>
        <taxon>Geobacteraceae</taxon>
        <taxon>Geotalea</taxon>
    </lineage>
</organism>
<evidence type="ECO:0000256" key="4">
    <source>
        <dbReference type="ARBA" id="ARBA00023004"/>
    </source>
</evidence>
<dbReference type="NCBIfam" id="NF002007">
    <property type="entry name" value="PRK00808.1"/>
    <property type="match status" value="1"/>
</dbReference>
<dbReference type="HOGENOM" id="CLU_086902_3_1_7"/>
<dbReference type="InterPro" id="IPR012827">
    <property type="entry name" value="Hemerythrin_metal-bd"/>
</dbReference>
<evidence type="ECO:0000259" key="5">
    <source>
        <dbReference type="Pfam" id="PF01814"/>
    </source>
</evidence>
<dbReference type="InterPro" id="IPR035938">
    <property type="entry name" value="Hemerythrin-like_sf"/>
</dbReference>
<dbReference type="PANTHER" id="PTHR37164">
    <property type="entry name" value="BACTERIOHEMERYTHRIN"/>
    <property type="match status" value="1"/>
</dbReference>
<dbReference type="SUPFAM" id="SSF47188">
    <property type="entry name" value="Hemerythrin-like"/>
    <property type="match status" value="1"/>
</dbReference>
<keyword evidence="2" id="KW-0561">Oxygen transport</keyword>
<accession>B9LZP1</accession>
<dbReference type="CDD" id="cd12107">
    <property type="entry name" value="Hemerythrin"/>
    <property type="match status" value="1"/>
</dbReference>
<keyword evidence="2" id="KW-0813">Transport</keyword>
<dbReference type="NCBIfam" id="NF033749">
    <property type="entry name" value="bact_hemeryth"/>
    <property type="match status" value="1"/>
</dbReference>
<dbReference type="PROSITE" id="PS00550">
    <property type="entry name" value="HEMERYTHRINS"/>
    <property type="match status" value="1"/>
</dbReference>